<sequence>MVLSRSLDIVVQSLVKRFNSFLFVLGRWIDISNVLKTFDGLYDLMLRDQFLYICNNEVMLFLKERVPKSKDEMTRYADQFKEEKRVNIVSLTNKTQKVDGGEPYDPDISPSVSVVIRQQARQRDNLYQKLKVPGSIKDVMTLSVNSSLMKV</sequence>
<protein>
    <submittedName>
        <fullName evidence="1">Uncharacterized protein</fullName>
    </submittedName>
</protein>
<dbReference type="AlphaFoldDB" id="A0A6J8AJG3"/>
<keyword evidence="2" id="KW-1185">Reference proteome</keyword>
<dbReference type="Gene3D" id="1.10.4020.10">
    <property type="entry name" value="DNA breaking-rejoining enzymes"/>
    <property type="match status" value="1"/>
</dbReference>
<reference evidence="1 2" key="1">
    <citation type="submission" date="2020-06" db="EMBL/GenBank/DDBJ databases">
        <authorList>
            <person name="Li R."/>
            <person name="Bekaert M."/>
        </authorList>
    </citation>
    <scope>NUCLEOTIDE SEQUENCE [LARGE SCALE GENOMIC DNA]</scope>
    <source>
        <strain evidence="2">wild</strain>
    </source>
</reference>
<gene>
    <name evidence="1" type="ORF">MCOR_8239</name>
</gene>
<dbReference type="OrthoDB" id="10051775at2759"/>
<accession>A0A6J8AJG3</accession>
<organism evidence="1 2">
    <name type="scientific">Mytilus coruscus</name>
    <name type="common">Sea mussel</name>
    <dbReference type="NCBI Taxonomy" id="42192"/>
    <lineage>
        <taxon>Eukaryota</taxon>
        <taxon>Metazoa</taxon>
        <taxon>Spiralia</taxon>
        <taxon>Lophotrochozoa</taxon>
        <taxon>Mollusca</taxon>
        <taxon>Bivalvia</taxon>
        <taxon>Autobranchia</taxon>
        <taxon>Pteriomorphia</taxon>
        <taxon>Mytilida</taxon>
        <taxon>Mytiloidea</taxon>
        <taxon>Mytilidae</taxon>
        <taxon>Mytilinae</taxon>
        <taxon>Mytilus</taxon>
    </lineage>
</organism>
<evidence type="ECO:0000313" key="2">
    <source>
        <dbReference type="Proteomes" id="UP000507470"/>
    </source>
</evidence>
<dbReference type="Proteomes" id="UP000507470">
    <property type="component" value="Unassembled WGS sequence"/>
</dbReference>
<name>A0A6J8AJG3_MYTCO</name>
<evidence type="ECO:0000313" key="1">
    <source>
        <dbReference type="EMBL" id="CAC5368797.1"/>
    </source>
</evidence>
<dbReference type="InterPro" id="IPR038269">
    <property type="entry name" value="SCAN_sf"/>
</dbReference>
<proteinExistence type="predicted"/>
<dbReference type="EMBL" id="CACVKT020001498">
    <property type="protein sequence ID" value="CAC5368797.1"/>
    <property type="molecule type" value="Genomic_DNA"/>
</dbReference>
<dbReference type="SUPFAM" id="SSF47353">
    <property type="entry name" value="Retrovirus capsid dimerization domain-like"/>
    <property type="match status" value="1"/>
</dbReference>